<organism evidence="3 4">
    <name type="scientific">Streptomyces vulcanius</name>
    <dbReference type="NCBI Taxonomy" id="1441876"/>
    <lineage>
        <taxon>Bacteria</taxon>
        <taxon>Bacillati</taxon>
        <taxon>Actinomycetota</taxon>
        <taxon>Actinomycetes</taxon>
        <taxon>Kitasatosporales</taxon>
        <taxon>Streptomycetaceae</taxon>
        <taxon>Streptomyces</taxon>
    </lineage>
</organism>
<evidence type="ECO:0000313" key="3">
    <source>
        <dbReference type="EMBL" id="MFC4505290.1"/>
    </source>
</evidence>
<name>A0ABV9B0U6_9ACTN</name>
<dbReference type="Pfam" id="PF03795">
    <property type="entry name" value="YCII"/>
    <property type="match status" value="1"/>
</dbReference>
<comment type="caution">
    <text evidence="3">The sequence shown here is derived from an EMBL/GenBank/DDBJ whole genome shotgun (WGS) entry which is preliminary data.</text>
</comment>
<gene>
    <name evidence="3" type="ORF">ACFPIH_38480</name>
</gene>
<dbReference type="PANTHER" id="PTHR33606:SF3">
    <property type="entry name" value="PROTEIN YCII"/>
    <property type="match status" value="1"/>
</dbReference>
<dbReference type="EMBL" id="JBHSFK010000033">
    <property type="protein sequence ID" value="MFC4505290.1"/>
    <property type="molecule type" value="Genomic_DNA"/>
</dbReference>
<dbReference type="InterPro" id="IPR051807">
    <property type="entry name" value="Sec-metab_biosynth-assoc"/>
</dbReference>
<dbReference type="InterPro" id="IPR011008">
    <property type="entry name" value="Dimeric_a/b-barrel"/>
</dbReference>
<sequence length="98" mass="10875">MVTGYDGTDPGAQDRRLAVRERHLELGAKLTAEGRMLHGSAIVDDDGRMIGSVLILDYPSRAELDAWLAIEPYAVSDVWRRVEIVRVRVGDAFLRGNP</sequence>
<dbReference type="RefSeq" id="WP_381182771.1">
    <property type="nucleotide sequence ID" value="NZ_JBHSFK010000033.1"/>
</dbReference>
<feature type="domain" description="YCII-related" evidence="2">
    <location>
        <begin position="9"/>
        <end position="87"/>
    </location>
</feature>
<protein>
    <submittedName>
        <fullName evidence="3">YciI family protein</fullName>
    </submittedName>
</protein>
<reference evidence="4" key="1">
    <citation type="journal article" date="2019" name="Int. J. Syst. Evol. Microbiol.">
        <title>The Global Catalogue of Microorganisms (GCM) 10K type strain sequencing project: providing services to taxonomists for standard genome sequencing and annotation.</title>
        <authorList>
            <consortium name="The Broad Institute Genomics Platform"/>
            <consortium name="The Broad Institute Genome Sequencing Center for Infectious Disease"/>
            <person name="Wu L."/>
            <person name="Ma J."/>
        </authorList>
    </citation>
    <scope>NUCLEOTIDE SEQUENCE [LARGE SCALE GENOMIC DNA]</scope>
    <source>
        <strain evidence="4">CGMCC 4.7177</strain>
    </source>
</reference>
<comment type="similarity">
    <text evidence="1">Belongs to the YciI family.</text>
</comment>
<evidence type="ECO:0000313" key="4">
    <source>
        <dbReference type="Proteomes" id="UP001595839"/>
    </source>
</evidence>
<accession>A0ABV9B0U6</accession>
<evidence type="ECO:0000259" key="2">
    <source>
        <dbReference type="Pfam" id="PF03795"/>
    </source>
</evidence>
<dbReference type="Gene3D" id="3.30.70.1060">
    <property type="entry name" value="Dimeric alpha+beta barrel"/>
    <property type="match status" value="1"/>
</dbReference>
<evidence type="ECO:0000256" key="1">
    <source>
        <dbReference type="ARBA" id="ARBA00007689"/>
    </source>
</evidence>
<dbReference type="InterPro" id="IPR005545">
    <property type="entry name" value="YCII"/>
</dbReference>
<keyword evidence="4" id="KW-1185">Reference proteome</keyword>
<dbReference type="SUPFAM" id="SSF54909">
    <property type="entry name" value="Dimeric alpha+beta barrel"/>
    <property type="match status" value="1"/>
</dbReference>
<proteinExistence type="inferred from homology"/>
<dbReference type="PANTHER" id="PTHR33606">
    <property type="entry name" value="PROTEIN YCII"/>
    <property type="match status" value="1"/>
</dbReference>
<dbReference type="Proteomes" id="UP001595839">
    <property type="component" value="Unassembled WGS sequence"/>
</dbReference>